<dbReference type="KEGG" id="lez:GLE_1046"/>
<dbReference type="PANTHER" id="PTHR40031">
    <property type="entry name" value="HYPOTHETICAL MEMBRANE SPANNING PROTEIN"/>
    <property type="match status" value="1"/>
</dbReference>
<feature type="transmembrane region" description="Helical" evidence="2">
    <location>
        <begin position="93"/>
        <end position="115"/>
    </location>
</feature>
<evidence type="ECO:0000313" key="3">
    <source>
        <dbReference type="EMBL" id="ALN56404.1"/>
    </source>
</evidence>
<dbReference type="AlphaFoldDB" id="A0A0S2DD05"/>
<sequence>MDSLTQIVLGAALSAAIAPAQHRRAALLAGAALGTLPDLDVLPVNLLTGDPVARMTWHRSISHSLLVLPFVAWAIWGWCRGRGGRVAQSPKRWFWAMQAALLTHPVLDAFTVYGTQLWWPLPARPTMWSSIFIIDPLYTVWLLAACVWAWFARAGRSAQPALALGLALSSLYLGGSLWAKHRVEQAAQPALAALGLENAPRFSVPMPFTTALWRVVAMTPDGYVEGERSLLADRGPMHFRLYPSDSLAYSQVSGYPAVHRLQWFNHGFMKAEERDGRLVLSDLRMGAEPDYNFRFAVARREAGGWREIAPEQLQWPWDAAARLPAMWQRIWREPAPVPPEHTVADVRRLQRATPMRARAGIDARPGSEFSGEMSDDLGGGEAAAPR</sequence>
<keyword evidence="2" id="KW-1133">Transmembrane helix</keyword>
<feature type="compositionally biased region" description="Gly residues" evidence="1">
    <location>
        <begin position="377"/>
        <end position="386"/>
    </location>
</feature>
<dbReference type="InterPro" id="IPR053170">
    <property type="entry name" value="Transcription_regulator"/>
</dbReference>
<feature type="region of interest" description="Disordered" evidence="1">
    <location>
        <begin position="354"/>
        <end position="386"/>
    </location>
</feature>
<evidence type="ECO:0000256" key="2">
    <source>
        <dbReference type="SAM" id="Phobius"/>
    </source>
</evidence>
<organism evidence="3 4">
    <name type="scientific">Lysobacter enzymogenes</name>
    <dbReference type="NCBI Taxonomy" id="69"/>
    <lineage>
        <taxon>Bacteria</taxon>
        <taxon>Pseudomonadati</taxon>
        <taxon>Pseudomonadota</taxon>
        <taxon>Gammaproteobacteria</taxon>
        <taxon>Lysobacterales</taxon>
        <taxon>Lysobacteraceae</taxon>
        <taxon>Lysobacter</taxon>
    </lineage>
</organism>
<dbReference type="OrthoDB" id="9781927at2"/>
<keyword evidence="2" id="KW-0472">Membrane</keyword>
<dbReference type="Pfam" id="PF04307">
    <property type="entry name" value="YdjM"/>
    <property type="match status" value="1"/>
</dbReference>
<dbReference type="EMBL" id="CP013140">
    <property type="protein sequence ID" value="ALN56404.1"/>
    <property type="molecule type" value="Genomic_DNA"/>
</dbReference>
<keyword evidence="2" id="KW-0812">Transmembrane</keyword>
<reference evidence="3 4" key="1">
    <citation type="submission" date="2015-11" db="EMBL/GenBank/DDBJ databases">
        <title>Genome sequences of Lysobacter enzymogenes strain C3 and Lysobacter antibioticus ATCC 29479.</title>
        <authorList>
            <person name="Kobayashi D.Y."/>
        </authorList>
    </citation>
    <scope>NUCLEOTIDE SEQUENCE [LARGE SCALE GENOMIC DNA]</scope>
    <source>
        <strain evidence="3 4">C3</strain>
    </source>
</reference>
<proteinExistence type="predicted"/>
<dbReference type="PATRIC" id="fig|69.6.peg.1035"/>
<evidence type="ECO:0000256" key="1">
    <source>
        <dbReference type="SAM" id="MobiDB-lite"/>
    </source>
</evidence>
<feature type="transmembrane region" description="Helical" evidence="2">
    <location>
        <begin position="127"/>
        <end position="150"/>
    </location>
</feature>
<evidence type="ECO:0000313" key="4">
    <source>
        <dbReference type="Proteomes" id="UP000061569"/>
    </source>
</evidence>
<dbReference type="InterPro" id="IPR007404">
    <property type="entry name" value="YdjM-like"/>
</dbReference>
<gene>
    <name evidence="3" type="ORF">GLE_1046</name>
</gene>
<protein>
    <submittedName>
        <fullName evidence="3">Integral membrane protein</fullName>
    </submittedName>
</protein>
<dbReference type="Proteomes" id="UP000061569">
    <property type="component" value="Chromosome"/>
</dbReference>
<accession>A0A0S2DD05</accession>
<name>A0A0S2DD05_LYSEN</name>
<dbReference type="PANTHER" id="PTHR40031:SF1">
    <property type="entry name" value="MEMBRANE-BOUND METAL-DEPENDENT HYDROLASE"/>
    <property type="match status" value="1"/>
</dbReference>
<dbReference type="STRING" id="69.GLE_1046"/>
<feature type="transmembrane region" description="Helical" evidence="2">
    <location>
        <begin position="61"/>
        <end position="81"/>
    </location>
</feature>